<reference evidence="1" key="1">
    <citation type="journal article" date="2021" name="Proc. Natl. Acad. Sci. U.S.A.">
        <title>A Catalog of Tens of Thousands of Viruses from Human Metagenomes Reveals Hidden Associations with Chronic Diseases.</title>
        <authorList>
            <person name="Tisza M.J."/>
            <person name="Buck C.B."/>
        </authorList>
    </citation>
    <scope>NUCLEOTIDE SEQUENCE</scope>
    <source>
        <strain evidence="1">Ct96x5</strain>
    </source>
</reference>
<protein>
    <submittedName>
        <fullName evidence="1">Uncharacterized protein</fullName>
    </submittedName>
</protein>
<organism evidence="1">
    <name type="scientific">Siphoviridae sp. ct96x5</name>
    <dbReference type="NCBI Taxonomy" id="2825367"/>
    <lineage>
        <taxon>Viruses</taxon>
        <taxon>Duplodnaviria</taxon>
        <taxon>Heunggongvirae</taxon>
        <taxon>Uroviricota</taxon>
        <taxon>Caudoviricetes</taxon>
    </lineage>
</organism>
<sequence length="59" mass="6547">MLASKKGDRARYGAGRSPSVASQIFWSERSAHFSAGIYNYCFELRPCAIPCVSFLSKVQ</sequence>
<name>A0A8S5PRR0_9CAUD</name>
<evidence type="ECO:0000313" key="1">
    <source>
        <dbReference type="EMBL" id="DAE09562.1"/>
    </source>
</evidence>
<dbReference type="EMBL" id="BK015488">
    <property type="protein sequence ID" value="DAE09562.1"/>
    <property type="molecule type" value="Genomic_DNA"/>
</dbReference>
<accession>A0A8S5PRR0</accession>
<proteinExistence type="predicted"/>